<name>A0A6B2L6E3_9EUKA</name>
<dbReference type="SMART" id="SM00937">
    <property type="entry name" value="PCRF"/>
    <property type="match status" value="1"/>
</dbReference>
<dbReference type="GO" id="GO:0005737">
    <property type="term" value="C:cytoplasm"/>
    <property type="evidence" value="ECO:0007669"/>
    <property type="project" value="UniProtKB-ARBA"/>
</dbReference>
<dbReference type="PANTHER" id="PTHR43804:SF7">
    <property type="entry name" value="LD18447P"/>
    <property type="match status" value="1"/>
</dbReference>
<dbReference type="Pfam" id="PF00472">
    <property type="entry name" value="RF-1"/>
    <property type="match status" value="1"/>
</dbReference>
<keyword evidence="2" id="KW-0488">Methylation</keyword>
<comment type="similarity">
    <text evidence="1">Belongs to the prokaryotic/mitochondrial release factor family.</text>
</comment>
<keyword evidence="3" id="KW-0648">Protein biosynthesis</keyword>
<dbReference type="Gene3D" id="3.30.160.20">
    <property type="match status" value="1"/>
</dbReference>
<dbReference type="Pfam" id="PF03462">
    <property type="entry name" value="PCRF"/>
    <property type="match status" value="1"/>
</dbReference>
<reference evidence="5" key="1">
    <citation type="journal article" date="2020" name="J. Eukaryot. Microbiol.">
        <title>De novo Sequencing, Assembly and Annotation of the Transcriptome for the Free-Living Testate Amoeba Arcella intermedia.</title>
        <authorList>
            <person name="Ribeiro G.M."/>
            <person name="Porfirio-Sousa A.L."/>
            <person name="Maurer-Alcala X.X."/>
            <person name="Katz L.A."/>
            <person name="Lahr D.J.G."/>
        </authorList>
    </citation>
    <scope>NUCLEOTIDE SEQUENCE</scope>
</reference>
<proteinExistence type="inferred from homology"/>
<evidence type="ECO:0000256" key="2">
    <source>
        <dbReference type="ARBA" id="ARBA00022481"/>
    </source>
</evidence>
<dbReference type="AlphaFoldDB" id="A0A6B2L6E3"/>
<dbReference type="NCBIfam" id="NF001859">
    <property type="entry name" value="PRK00591.1"/>
    <property type="match status" value="1"/>
</dbReference>
<evidence type="ECO:0000256" key="1">
    <source>
        <dbReference type="ARBA" id="ARBA00010835"/>
    </source>
</evidence>
<dbReference type="FunFam" id="3.30.70.1660:FF:000002">
    <property type="entry name" value="Peptide chain release factor 1"/>
    <property type="match status" value="1"/>
</dbReference>
<dbReference type="InterPro" id="IPR005139">
    <property type="entry name" value="PCRF"/>
</dbReference>
<dbReference type="FunFam" id="3.30.160.20:FF:000004">
    <property type="entry name" value="Peptide chain release factor 1"/>
    <property type="match status" value="1"/>
</dbReference>
<evidence type="ECO:0000313" key="5">
    <source>
        <dbReference type="EMBL" id="NDV32447.1"/>
    </source>
</evidence>
<protein>
    <recommendedName>
        <fullName evidence="4">Prokaryotic-type class I peptide chain release factors domain-containing protein</fullName>
    </recommendedName>
</protein>
<evidence type="ECO:0000259" key="4">
    <source>
        <dbReference type="PROSITE" id="PS00745"/>
    </source>
</evidence>
<feature type="domain" description="Prokaryotic-type class I peptide chain release factors" evidence="4">
    <location>
        <begin position="221"/>
        <end position="237"/>
    </location>
</feature>
<sequence length="354" mass="39703">MDELIGRHNEIKELLSVPRSMKETKALMKEKSQTESLVQAMNEYNQYKTRLIEAYEILSDKTIEPEMRTMAEEERDEILTKILQLEEEIIQYLIPKDIADSGSAILEIRPAAGGSEASLFGQEILDMYSNYASLRSWEFQTVHISGTDVGGIREAVCSITGEGVFGYLKYETGVHRVQRVPATESAGRVHTSTITVAVLPQADELEEIELPAKDLKIETYRAGGAGGQHVNKTESAVRITHIPTGLTAASQADRSQHRNKTLAMKILLAKVYDQESSTLNVDRQLQRKTQIGTGDRSERIRTYNYPQDRITDHRLGESFFGLDKIMRGDTLMDIHESLVALNANLELERISSSS</sequence>
<dbReference type="Gene3D" id="3.30.70.1660">
    <property type="match status" value="1"/>
</dbReference>
<dbReference type="Gene3D" id="6.10.140.1950">
    <property type="match status" value="1"/>
</dbReference>
<dbReference type="PANTHER" id="PTHR43804">
    <property type="entry name" value="LD18447P"/>
    <property type="match status" value="1"/>
</dbReference>
<organism evidence="5">
    <name type="scientific">Arcella intermedia</name>
    <dbReference type="NCBI Taxonomy" id="1963864"/>
    <lineage>
        <taxon>Eukaryota</taxon>
        <taxon>Amoebozoa</taxon>
        <taxon>Tubulinea</taxon>
        <taxon>Elardia</taxon>
        <taxon>Arcellinida</taxon>
        <taxon>Sphaerothecina</taxon>
        <taxon>Arcellidae</taxon>
        <taxon>Arcella</taxon>
    </lineage>
</organism>
<dbReference type="InterPro" id="IPR045853">
    <property type="entry name" value="Pep_chain_release_fac_I_sf"/>
</dbReference>
<evidence type="ECO:0000256" key="3">
    <source>
        <dbReference type="ARBA" id="ARBA00022917"/>
    </source>
</evidence>
<dbReference type="PROSITE" id="PS00745">
    <property type="entry name" value="RF_PROK_I"/>
    <property type="match status" value="1"/>
</dbReference>
<dbReference type="EMBL" id="GIBP01003478">
    <property type="protein sequence ID" value="NDV32447.1"/>
    <property type="molecule type" value="Transcribed_RNA"/>
</dbReference>
<dbReference type="InterPro" id="IPR000352">
    <property type="entry name" value="Pep_chain_release_fac_I"/>
</dbReference>
<dbReference type="SUPFAM" id="SSF75620">
    <property type="entry name" value="Release factor"/>
    <property type="match status" value="1"/>
</dbReference>
<dbReference type="InterPro" id="IPR050057">
    <property type="entry name" value="Prokaryotic/Mito_RF"/>
</dbReference>
<accession>A0A6B2L6E3</accession>
<dbReference type="GO" id="GO:0003747">
    <property type="term" value="F:translation release factor activity"/>
    <property type="evidence" value="ECO:0007669"/>
    <property type="project" value="InterPro"/>
</dbReference>